<dbReference type="GO" id="GO:0003677">
    <property type="term" value="F:DNA binding"/>
    <property type="evidence" value="ECO:0007669"/>
    <property type="project" value="UniProtKB-KW"/>
</dbReference>
<accession>Q07P69</accession>
<gene>
    <name evidence="5" type="ordered locus">RPE_2324</name>
</gene>
<dbReference type="PANTHER" id="PTHR44688">
    <property type="entry name" value="DNA-BINDING TRANSCRIPTIONAL ACTIVATOR DEVR_DOSR"/>
    <property type="match status" value="1"/>
</dbReference>
<reference evidence="5" key="1">
    <citation type="submission" date="2006-09" db="EMBL/GenBank/DDBJ databases">
        <title>Complete sequence of Rhodopseudomonas palustris BisA53.</title>
        <authorList>
            <consortium name="US DOE Joint Genome Institute"/>
            <person name="Copeland A."/>
            <person name="Lucas S."/>
            <person name="Lapidus A."/>
            <person name="Barry K."/>
            <person name="Detter J.C."/>
            <person name="Glavina del Rio T."/>
            <person name="Hammon N."/>
            <person name="Israni S."/>
            <person name="Dalin E."/>
            <person name="Tice H."/>
            <person name="Pitluck S."/>
            <person name="Chain P."/>
            <person name="Malfatti S."/>
            <person name="Shin M."/>
            <person name="Vergez L."/>
            <person name="Schmutz J."/>
            <person name="Larimer F."/>
            <person name="Land M."/>
            <person name="Hauser L."/>
            <person name="Pelletier D.A."/>
            <person name="Kyrpides N."/>
            <person name="Kim E."/>
            <person name="Harwood C.S."/>
            <person name="Oda Y."/>
            <person name="Richardson P."/>
        </authorList>
    </citation>
    <scope>NUCLEOTIDE SEQUENCE [LARGE SCALE GENOMIC DNA]</scope>
    <source>
        <strain evidence="5">BisA53</strain>
    </source>
</reference>
<dbReference type="PRINTS" id="PR00038">
    <property type="entry name" value="HTHLUXR"/>
</dbReference>
<dbReference type="Gene3D" id="3.30.450.80">
    <property type="entry name" value="Transcription factor LuxR-like, autoinducer-binding domain"/>
    <property type="match status" value="1"/>
</dbReference>
<name>Q07P69_RHOP5</name>
<evidence type="ECO:0000313" key="5">
    <source>
        <dbReference type="EMBL" id="ABJ06265.1"/>
    </source>
</evidence>
<keyword evidence="3" id="KW-0804">Transcription</keyword>
<dbReference type="InterPro" id="IPR036388">
    <property type="entry name" value="WH-like_DNA-bd_sf"/>
</dbReference>
<evidence type="ECO:0000259" key="4">
    <source>
        <dbReference type="PROSITE" id="PS50043"/>
    </source>
</evidence>
<dbReference type="AlphaFoldDB" id="Q07P69"/>
<dbReference type="KEGG" id="rpe:RPE_2324"/>
<dbReference type="Pfam" id="PF03472">
    <property type="entry name" value="Autoind_bind"/>
    <property type="match status" value="1"/>
</dbReference>
<dbReference type="InterPro" id="IPR036693">
    <property type="entry name" value="TF_LuxR_autoind-bd_dom_sf"/>
</dbReference>
<dbReference type="PANTHER" id="PTHR44688:SF16">
    <property type="entry name" value="DNA-BINDING TRANSCRIPTIONAL ACTIVATOR DEVR_DOSR"/>
    <property type="match status" value="1"/>
</dbReference>
<dbReference type="EMBL" id="CP000463">
    <property type="protein sequence ID" value="ABJ06265.1"/>
    <property type="molecule type" value="Genomic_DNA"/>
</dbReference>
<sequence length="246" mass="27583">MLTGDLTGDYGKDALTFVEELSTLTTISAAIDFIEKGFCAYGFETIIVTGIPNHKQSFSQMVMAKRWPDEWFKLYTQNNYHRDDPVVRHLRKSFNPFEWSDAPYSRRNEPRAAAVMDRAADFRMSRGFIVPVHGLAGYEAAVSLGGDHIDLNPRSKPALHLMAMYAFDRIRSLVSPANDAPPRLTHRECETLNWTAQGKSAWEIGEILQIAQRTAEEHLATAARKLGAVNKTHAVAIAIRQKLIAP</sequence>
<proteinExistence type="predicted"/>
<dbReference type="SUPFAM" id="SSF46894">
    <property type="entry name" value="C-terminal effector domain of the bipartite response regulators"/>
    <property type="match status" value="1"/>
</dbReference>
<dbReference type="Gene3D" id="1.10.10.10">
    <property type="entry name" value="Winged helix-like DNA-binding domain superfamily/Winged helix DNA-binding domain"/>
    <property type="match status" value="1"/>
</dbReference>
<dbReference type="GO" id="GO:0006355">
    <property type="term" value="P:regulation of DNA-templated transcription"/>
    <property type="evidence" value="ECO:0007669"/>
    <property type="project" value="InterPro"/>
</dbReference>
<keyword evidence="1" id="KW-0805">Transcription regulation</keyword>
<evidence type="ECO:0000256" key="1">
    <source>
        <dbReference type="ARBA" id="ARBA00023015"/>
    </source>
</evidence>
<dbReference type="eggNOG" id="COG2197">
    <property type="taxonomic scope" value="Bacteria"/>
</dbReference>
<dbReference type="InterPro" id="IPR005143">
    <property type="entry name" value="TF_LuxR_autoind-bd_dom"/>
</dbReference>
<organism evidence="5">
    <name type="scientific">Rhodopseudomonas palustris (strain BisA53)</name>
    <dbReference type="NCBI Taxonomy" id="316055"/>
    <lineage>
        <taxon>Bacteria</taxon>
        <taxon>Pseudomonadati</taxon>
        <taxon>Pseudomonadota</taxon>
        <taxon>Alphaproteobacteria</taxon>
        <taxon>Hyphomicrobiales</taxon>
        <taxon>Nitrobacteraceae</taxon>
        <taxon>Rhodopseudomonas</taxon>
    </lineage>
</organism>
<feature type="domain" description="HTH luxR-type" evidence="4">
    <location>
        <begin position="177"/>
        <end position="242"/>
    </location>
</feature>
<dbReference type="InterPro" id="IPR016032">
    <property type="entry name" value="Sig_transdc_resp-reg_C-effctor"/>
</dbReference>
<protein>
    <submittedName>
        <fullName evidence="5">Transcriptional regulator, LuxR family</fullName>
    </submittedName>
</protein>
<evidence type="ECO:0000256" key="3">
    <source>
        <dbReference type="ARBA" id="ARBA00023163"/>
    </source>
</evidence>
<dbReference type="CDD" id="cd06170">
    <property type="entry name" value="LuxR_C_like"/>
    <property type="match status" value="1"/>
</dbReference>
<dbReference type="InterPro" id="IPR000792">
    <property type="entry name" value="Tscrpt_reg_LuxR_C"/>
</dbReference>
<dbReference type="SMART" id="SM00421">
    <property type="entry name" value="HTH_LUXR"/>
    <property type="match status" value="1"/>
</dbReference>
<evidence type="ECO:0000256" key="2">
    <source>
        <dbReference type="ARBA" id="ARBA00023125"/>
    </source>
</evidence>
<dbReference type="PROSITE" id="PS50043">
    <property type="entry name" value="HTH_LUXR_2"/>
    <property type="match status" value="1"/>
</dbReference>
<dbReference type="HOGENOM" id="CLU_072786_4_1_5"/>
<dbReference type="OrthoDB" id="3170288at2"/>
<dbReference type="SUPFAM" id="SSF75516">
    <property type="entry name" value="Pheromone-binding domain of LuxR-like quorum-sensing transcription factors"/>
    <property type="match status" value="1"/>
</dbReference>
<dbReference type="Pfam" id="PF00196">
    <property type="entry name" value="GerE"/>
    <property type="match status" value="1"/>
</dbReference>
<keyword evidence="2" id="KW-0238">DNA-binding</keyword>
<dbReference type="STRING" id="316055.RPE_2324"/>